<sequence length="589" mass="61616">MLSRNFLAAACAAALGATSLIVSAPSVYAYEEVTNARDAQCRAAIKEVNKGKEISNVNRYFFGPGHSNIRGNTLKIYNTTRYGSYVKQAMDAWIDATGGLLRVEYVDRPDPEAVTIELGPIGGNVIGRQLGTPGNNPRVILNQRMYANPVEIQEASLVMTLAHEIGHAMGLAHSCDQTLMKGGGSGGKFATLPTKFDAQVLIQTHPDLRRLNGQPMPTPAPEPEPEPKPEPSVEPTPEPEPSVEPMPEPEPTLELPTSASTPTSSKQTTTQPSPTSERPSDLTVTVTVSARPTSSDPVPSAKPTTSTPPTSTTLAPITVPKPRTLEEAQRAVKEYADKYQSALASGDEALANVYLAALREANTNRAELREQLASQTTTSSTTSTTKTTTTPSPTLTTHRVTPTAKPTPTTQATTAKSSTQRPATPTSVTTPESSTLTTTSSTTPTPVDAEEPTPSESRWPWTTRPAKPADSTTSTPATTSTTSSAAASSTVTETPAATEPETEIPTAGVPTETMTQVTTTLEVPADTPTEDASEEESDPTGSATGSAESSSKGTIAAIVIPLVLGIIGILGAGWAWAGGLIPGVPAPNF</sequence>
<dbReference type="STRING" id="156978.CIMIT_10310"/>
<dbReference type="eggNOG" id="ENOG5030IA7">
    <property type="taxonomic scope" value="Bacteria"/>
</dbReference>
<feature type="signal peptide" evidence="3">
    <location>
        <begin position="1"/>
        <end position="29"/>
    </location>
</feature>
<evidence type="ECO:0000313" key="6">
    <source>
        <dbReference type="Proteomes" id="UP000028780"/>
    </source>
</evidence>
<dbReference type="KEGG" id="cii:CIMIT_10310"/>
<evidence type="ECO:0000256" key="1">
    <source>
        <dbReference type="SAM" id="MobiDB-lite"/>
    </source>
</evidence>
<feature type="compositionally biased region" description="Low complexity" evidence="1">
    <location>
        <begin position="471"/>
        <end position="520"/>
    </location>
</feature>
<name>A0A076NLG5_9CORY</name>
<feature type="compositionally biased region" description="Acidic residues" evidence="1">
    <location>
        <begin position="528"/>
        <end position="538"/>
    </location>
</feature>
<dbReference type="Proteomes" id="UP000215374">
    <property type="component" value="Chromosome 1"/>
</dbReference>
<feature type="compositionally biased region" description="Low complexity" evidence="1">
    <location>
        <begin position="540"/>
        <end position="552"/>
    </location>
</feature>
<feature type="compositionally biased region" description="Low complexity" evidence="1">
    <location>
        <begin position="376"/>
        <end position="446"/>
    </location>
</feature>
<evidence type="ECO:0000256" key="2">
    <source>
        <dbReference type="SAM" id="Phobius"/>
    </source>
</evidence>
<dbReference type="Gene3D" id="3.40.390.10">
    <property type="entry name" value="Collagenase (Catalytic Domain)"/>
    <property type="match status" value="1"/>
</dbReference>
<dbReference type="AlphaFoldDB" id="A0A076NLG5"/>
<accession>A0A076NLG5</accession>
<dbReference type="GO" id="GO:0008237">
    <property type="term" value="F:metallopeptidase activity"/>
    <property type="evidence" value="ECO:0007669"/>
    <property type="project" value="InterPro"/>
</dbReference>
<feature type="compositionally biased region" description="Low complexity" evidence="1">
    <location>
        <begin position="252"/>
        <end position="277"/>
    </location>
</feature>
<feature type="compositionally biased region" description="Low complexity" evidence="1">
    <location>
        <begin position="297"/>
        <end position="316"/>
    </location>
</feature>
<feature type="region of interest" description="Disordered" evidence="1">
    <location>
        <begin position="206"/>
        <end position="323"/>
    </location>
</feature>
<dbReference type="EMBL" id="CP009211">
    <property type="protein sequence ID" value="AIJ34223.1"/>
    <property type="molecule type" value="Genomic_DNA"/>
</dbReference>
<evidence type="ECO:0008006" key="8">
    <source>
        <dbReference type="Google" id="ProtNLM"/>
    </source>
</evidence>
<protein>
    <recommendedName>
        <fullName evidence="8">Peptidase metallopeptidase domain-containing protein</fullName>
    </recommendedName>
</protein>
<feature type="transmembrane region" description="Helical" evidence="2">
    <location>
        <begin position="555"/>
        <end position="577"/>
    </location>
</feature>
<feature type="compositionally biased region" description="Polar residues" evidence="1">
    <location>
        <begin position="282"/>
        <end position="296"/>
    </location>
</feature>
<proteinExistence type="predicted"/>
<reference evidence="4 6" key="1">
    <citation type="submission" date="2014-08" db="EMBL/GenBank/DDBJ databases">
        <title>Complete genome sequence of Corynebacterium imitans DSM 44264, isolated from a five-month-old boy with suspected pharyngeal diphtheria.</title>
        <authorList>
            <person name="Mollmann S."/>
            <person name="Albersmeier A."/>
            <person name="Ruckert C."/>
            <person name="Tauch A."/>
        </authorList>
    </citation>
    <scope>NUCLEOTIDE SEQUENCE [LARGE SCALE GENOMIC DNA]</scope>
    <source>
        <strain evidence="4 6">DSM 44264</strain>
    </source>
</reference>
<keyword evidence="2" id="KW-0812">Transmembrane</keyword>
<dbReference type="HOGENOM" id="CLU_462886_0_0_11"/>
<dbReference type="SUPFAM" id="SSF55486">
    <property type="entry name" value="Metalloproteases ('zincins'), catalytic domain"/>
    <property type="match status" value="1"/>
</dbReference>
<keyword evidence="2" id="KW-0472">Membrane</keyword>
<evidence type="ECO:0000313" key="4">
    <source>
        <dbReference type="EMBL" id="AIJ34223.1"/>
    </source>
</evidence>
<evidence type="ECO:0000313" key="5">
    <source>
        <dbReference type="EMBL" id="SNV83275.1"/>
    </source>
</evidence>
<dbReference type="EMBL" id="LT906467">
    <property type="protein sequence ID" value="SNV83275.1"/>
    <property type="molecule type" value="Genomic_DNA"/>
</dbReference>
<keyword evidence="3" id="KW-0732">Signal</keyword>
<dbReference type="InterPro" id="IPR024079">
    <property type="entry name" value="MetalloPept_cat_dom_sf"/>
</dbReference>
<evidence type="ECO:0000313" key="7">
    <source>
        <dbReference type="Proteomes" id="UP000215374"/>
    </source>
</evidence>
<keyword evidence="2" id="KW-1133">Transmembrane helix</keyword>
<dbReference type="Proteomes" id="UP000028780">
    <property type="component" value="Chromosome"/>
</dbReference>
<gene>
    <name evidence="4" type="ORF">CIMIT_10310</name>
    <name evidence="5" type="ORF">SAMEA4535761_02120</name>
</gene>
<feature type="chain" id="PRO_5001715824" description="Peptidase metallopeptidase domain-containing protein" evidence="3">
    <location>
        <begin position="30"/>
        <end position="589"/>
    </location>
</feature>
<feature type="region of interest" description="Disordered" evidence="1">
    <location>
        <begin position="366"/>
        <end position="552"/>
    </location>
</feature>
<keyword evidence="6" id="KW-1185">Reference proteome</keyword>
<evidence type="ECO:0000256" key="3">
    <source>
        <dbReference type="SAM" id="SignalP"/>
    </source>
</evidence>
<organism evidence="4 6">
    <name type="scientific">Corynebacterium imitans</name>
    <dbReference type="NCBI Taxonomy" id="156978"/>
    <lineage>
        <taxon>Bacteria</taxon>
        <taxon>Bacillati</taxon>
        <taxon>Actinomycetota</taxon>
        <taxon>Actinomycetes</taxon>
        <taxon>Mycobacteriales</taxon>
        <taxon>Corynebacteriaceae</taxon>
        <taxon>Corynebacterium</taxon>
    </lineage>
</organism>
<reference evidence="5 7" key="2">
    <citation type="submission" date="2017-06" db="EMBL/GenBank/DDBJ databases">
        <authorList>
            <consortium name="Pathogen Informatics"/>
        </authorList>
    </citation>
    <scope>NUCLEOTIDE SEQUENCE [LARGE SCALE GENOMIC DNA]</scope>
    <source>
        <strain evidence="5 7">NCTC13015</strain>
    </source>
</reference>
<feature type="compositionally biased region" description="Pro residues" evidence="1">
    <location>
        <begin position="232"/>
        <end position="250"/>
    </location>
</feature>